<accession>A0A921F1Q7</accession>
<dbReference type="PANTHER" id="PTHR30336">
    <property type="entry name" value="INNER MEMBRANE PROTEIN, PROBABLE PERMEASE"/>
    <property type="match status" value="1"/>
</dbReference>
<evidence type="ECO:0000256" key="1">
    <source>
        <dbReference type="SAM" id="SignalP"/>
    </source>
</evidence>
<sequence length="218" mass="23141">MVNITETRRSRRRPLLRAAAATVAAAGMVFAGATTATAQSLEMPSDNALFNGGLSLACQHVPADMLEQCGEFEQFSSDSPAVLSVNPFTTYIVVLGAGLYEDGSIRPVLEQRLQAALRLANQYPSAPIIVTGGVPQNGVTEARAMNDWLVGAGVFPGRITQEDRSGSTVQNAQFSNRILEERGATAAVVVTNDFHVNRGVLNFRQAVNGRIPITGVVA</sequence>
<dbReference type="GO" id="GO:0043164">
    <property type="term" value="P:Gram-negative-bacterium-type cell wall biogenesis"/>
    <property type="evidence" value="ECO:0007669"/>
    <property type="project" value="TreeGrafter"/>
</dbReference>
<reference evidence="3" key="1">
    <citation type="journal article" date="2021" name="PeerJ">
        <title>Extensive microbial diversity within the chicken gut microbiome revealed by metagenomics and culture.</title>
        <authorList>
            <person name="Gilroy R."/>
            <person name="Ravi A."/>
            <person name="Getino M."/>
            <person name="Pursley I."/>
            <person name="Horton D.L."/>
            <person name="Alikhan N.F."/>
            <person name="Baker D."/>
            <person name="Gharbi K."/>
            <person name="Hall N."/>
            <person name="Watson M."/>
            <person name="Adriaenssens E.M."/>
            <person name="Foster-Nyarko E."/>
            <person name="Jarju S."/>
            <person name="Secka A."/>
            <person name="Antonio M."/>
            <person name="Oren A."/>
            <person name="Chaudhuri R.R."/>
            <person name="La Ragione R."/>
            <person name="Hildebrand F."/>
            <person name="Pallen M.J."/>
        </authorList>
    </citation>
    <scope>NUCLEOTIDE SEQUENCE</scope>
    <source>
        <strain evidence="3">ChiGjej1B1-18357</strain>
    </source>
</reference>
<dbReference type="InterPro" id="IPR006311">
    <property type="entry name" value="TAT_signal"/>
</dbReference>
<dbReference type="InterPro" id="IPR003848">
    <property type="entry name" value="DUF218"/>
</dbReference>
<dbReference type="Gene3D" id="3.40.50.620">
    <property type="entry name" value="HUPs"/>
    <property type="match status" value="1"/>
</dbReference>
<dbReference type="Proteomes" id="UP000776650">
    <property type="component" value="Unassembled WGS sequence"/>
</dbReference>
<evidence type="ECO:0000313" key="3">
    <source>
        <dbReference type="EMBL" id="HJE89715.1"/>
    </source>
</evidence>
<gene>
    <name evidence="3" type="ORF">K8V11_01730</name>
</gene>
<dbReference type="PANTHER" id="PTHR30336:SF4">
    <property type="entry name" value="ENVELOPE BIOGENESIS FACTOR ELYC"/>
    <property type="match status" value="1"/>
</dbReference>
<dbReference type="RefSeq" id="WP_303910485.1">
    <property type="nucleotide sequence ID" value="NZ_DYXM01000037.1"/>
</dbReference>
<name>A0A921F1Q7_9ACTN</name>
<feature type="domain" description="DUF218" evidence="2">
    <location>
        <begin position="91"/>
        <end position="206"/>
    </location>
</feature>
<evidence type="ECO:0000259" key="2">
    <source>
        <dbReference type="Pfam" id="PF02698"/>
    </source>
</evidence>
<protein>
    <submittedName>
        <fullName evidence="3">YdcF family protein</fullName>
    </submittedName>
</protein>
<evidence type="ECO:0000313" key="4">
    <source>
        <dbReference type="Proteomes" id="UP000776650"/>
    </source>
</evidence>
<keyword evidence="1" id="KW-0732">Signal</keyword>
<dbReference type="Pfam" id="PF02698">
    <property type="entry name" value="DUF218"/>
    <property type="match status" value="1"/>
</dbReference>
<feature type="chain" id="PRO_5037117971" evidence="1">
    <location>
        <begin position="39"/>
        <end position="218"/>
    </location>
</feature>
<dbReference type="AlphaFoldDB" id="A0A921F1Q7"/>
<dbReference type="PROSITE" id="PS51318">
    <property type="entry name" value="TAT"/>
    <property type="match status" value="1"/>
</dbReference>
<comment type="caution">
    <text evidence="3">The sequence shown here is derived from an EMBL/GenBank/DDBJ whole genome shotgun (WGS) entry which is preliminary data.</text>
</comment>
<dbReference type="GO" id="GO:0000270">
    <property type="term" value="P:peptidoglycan metabolic process"/>
    <property type="evidence" value="ECO:0007669"/>
    <property type="project" value="TreeGrafter"/>
</dbReference>
<feature type="signal peptide" evidence="1">
    <location>
        <begin position="1"/>
        <end position="38"/>
    </location>
</feature>
<dbReference type="InterPro" id="IPR051599">
    <property type="entry name" value="Cell_Envelope_Assoc"/>
</dbReference>
<proteinExistence type="predicted"/>
<dbReference type="CDD" id="cd06259">
    <property type="entry name" value="YdcF-like"/>
    <property type="match status" value="1"/>
</dbReference>
<dbReference type="GO" id="GO:0005886">
    <property type="term" value="C:plasma membrane"/>
    <property type="evidence" value="ECO:0007669"/>
    <property type="project" value="TreeGrafter"/>
</dbReference>
<reference evidence="3" key="2">
    <citation type="submission" date="2021-09" db="EMBL/GenBank/DDBJ databases">
        <authorList>
            <person name="Gilroy R."/>
        </authorList>
    </citation>
    <scope>NUCLEOTIDE SEQUENCE</scope>
    <source>
        <strain evidence="3">ChiGjej1B1-18357</strain>
    </source>
</reference>
<dbReference type="EMBL" id="DYXM01000037">
    <property type="protein sequence ID" value="HJE89715.1"/>
    <property type="molecule type" value="Genomic_DNA"/>
</dbReference>
<organism evidence="3 4">
    <name type="scientific">Dietzia timorensis</name>
    <dbReference type="NCBI Taxonomy" id="499555"/>
    <lineage>
        <taxon>Bacteria</taxon>
        <taxon>Bacillati</taxon>
        <taxon>Actinomycetota</taxon>
        <taxon>Actinomycetes</taxon>
        <taxon>Mycobacteriales</taxon>
        <taxon>Dietziaceae</taxon>
        <taxon>Dietzia</taxon>
    </lineage>
</organism>
<dbReference type="InterPro" id="IPR014729">
    <property type="entry name" value="Rossmann-like_a/b/a_fold"/>
</dbReference>